<protein>
    <submittedName>
        <fullName evidence="4">Prolyl oligopeptidase family serine peptidase</fullName>
    </submittedName>
</protein>
<sequence>MMRYPFRSAGVVAALLLPFALEAQAQKPSLTHDDYDRWNSIDDESLSNDGSWAVWAVVPGEGDSRVRARQLDEGGQITFQRASEPAFTADSRWLVATISPPWALVDSLRRADDRDAIPGDSLVIVELAQFMEMETAHRRVGEVRSRRIAETGAFVAVHLAAPDDDEGEEDSAPEGEGEDEGEPRDRGRTGTPLVLYDLAGDAEYRFEHVTDYRFTDDGAWLFLTRTTPEGTGDGVVRVDTGTGAETVALAGPGQYSRLAIQDDGVTAAVLTDRDAPDDEAGTMSLYWIDADGEAHLAAAPGSEGVPAGWSISGDRTPQISASGARLIFGLRPPPLERDPELEDLLDDEVVEVDIWSWTDDRLQPMQLVQLGSDTTHAYLAQAPTDGGPVVPLAGLDMPDMRFAADDDAPVALGLSDLPYRKLVSWDGTYNDAWAVDLATGERTLMVEKLRGSPQLSPEGRWAWWWDGERRGWFARSTDGGDEIALSSGIPHPVYNELDDRPQPPGSYGAAGWTEGDEAIVLYDRHDLWLVNPDDPASARSLTEERGRAEGLRFRLVDTDPESNAVPLDDAVILSAFDYTTKESGLYRDRFDGTSAPAPLIFEAAQISSPTRAKDADRFLFTRQTFETFPDLLVSGPDFDDPRKLSDANPQQDEVAWGTAELVEWTSNDGTPLQGILYKPENFDASRQWPMMVYFYERSSDGLHRYVTPSAGGSSINYSFYVSRGYLVFVPDIPYEIGHPGESGLDAVVPGVQYLANQGFVDRERIGVQGHSWGGYQIAWMITRTNLFAAAEAGAPVANMTSAYGGIRWGTGMSRMFQYERTQSRIGGTLWDAPLLYIENSPLFALDKTETPLLMMHNDEDTAVPWEQGIELFVALRRLDKPVWLLNYNGEPHGLTRDANRRDWAVRMQQFFDHYLMDAPAPVWMEEGVPALLKGKSLGLRTSSTISDDDADATRR</sequence>
<keyword evidence="5" id="KW-1185">Reference proteome</keyword>
<dbReference type="PANTHER" id="PTHR11731:SF193">
    <property type="entry name" value="DIPEPTIDYL PEPTIDASE 9"/>
    <property type="match status" value="1"/>
</dbReference>
<gene>
    <name evidence="4" type="ORF">WI372_05805</name>
</gene>
<dbReference type="Proteomes" id="UP001484239">
    <property type="component" value="Unassembled WGS sequence"/>
</dbReference>
<name>A0ABU9E728_9BACT</name>
<evidence type="ECO:0000256" key="2">
    <source>
        <dbReference type="SAM" id="SignalP"/>
    </source>
</evidence>
<evidence type="ECO:0000313" key="5">
    <source>
        <dbReference type="Proteomes" id="UP001484239"/>
    </source>
</evidence>
<dbReference type="Gene3D" id="3.40.50.1820">
    <property type="entry name" value="alpha/beta hydrolase"/>
    <property type="match status" value="1"/>
</dbReference>
<feature type="compositionally biased region" description="Acidic residues" evidence="1">
    <location>
        <begin position="162"/>
        <end position="182"/>
    </location>
</feature>
<feature type="domain" description="Peptidase S9 prolyl oligopeptidase catalytic" evidence="3">
    <location>
        <begin position="739"/>
        <end position="915"/>
    </location>
</feature>
<dbReference type="EMBL" id="JBBHLI010000002">
    <property type="protein sequence ID" value="MEK9500484.1"/>
    <property type="molecule type" value="Genomic_DNA"/>
</dbReference>
<feature type="region of interest" description="Disordered" evidence="1">
    <location>
        <begin position="159"/>
        <end position="191"/>
    </location>
</feature>
<feature type="signal peptide" evidence="2">
    <location>
        <begin position="1"/>
        <end position="25"/>
    </location>
</feature>
<reference evidence="4 5" key="1">
    <citation type="submission" date="2024-02" db="EMBL/GenBank/DDBJ databases">
        <title>A novel Gemmatimonadota bacterium.</title>
        <authorList>
            <person name="Du Z.-J."/>
            <person name="Ye Y.-Q."/>
        </authorList>
    </citation>
    <scope>NUCLEOTIDE SEQUENCE [LARGE SCALE GENOMIC DNA]</scope>
    <source>
        <strain evidence="4 5">DH-20</strain>
    </source>
</reference>
<comment type="caution">
    <text evidence="4">The sequence shown here is derived from an EMBL/GenBank/DDBJ whole genome shotgun (WGS) entry which is preliminary data.</text>
</comment>
<dbReference type="SUPFAM" id="SSF82171">
    <property type="entry name" value="DPP6 N-terminal domain-like"/>
    <property type="match status" value="1"/>
</dbReference>
<dbReference type="SUPFAM" id="SSF53474">
    <property type="entry name" value="alpha/beta-Hydrolases"/>
    <property type="match status" value="1"/>
</dbReference>
<evidence type="ECO:0000313" key="4">
    <source>
        <dbReference type="EMBL" id="MEK9500484.1"/>
    </source>
</evidence>
<feature type="chain" id="PRO_5045963204" evidence="2">
    <location>
        <begin position="26"/>
        <end position="955"/>
    </location>
</feature>
<organism evidence="4 5">
    <name type="scientific">Gaopeijia maritima</name>
    <dbReference type="NCBI Taxonomy" id="3119007"/>
    <lineage>
        <taxon>Bacteria</taxon>
        <taxon>Pseudomonadati</taxon>
        <taxon>Gemmatimonadota</taxon>
        <taxon>Longimicrobiia</taxon>
        <taxon>Gaopeijiales</taxon>
        <taxon>Gaopeijiaceae</taxon>
        <taxon>Gaopeijia</taxon>
    </lineage>
</organism>
<dbReference type="InterPro" id="IPR050278">
    <property type="entry name" value="Serine_Prot_S9B/DPPIV"/>
</dbReference>
<dbReference type="InterPro" id="IPR001375">
    <property type="entry name" value="Peptidase_S9_cat"/>
</dbReference>
<dbReference type="RefSeq" id="WP_405284696.1">
    <property type="nucleotide sequence ID" value="NZ_CP144380.1"/>
</dbReference>
<evidence type="ECO:0000256" key="1">
    <source>
        <dbReference type="SAM" id="MobiDB-lite"/>
    </source>
</evidence>
<dbReference type="InterPro" id="IPR029058">
    <property type="entry name" value="AB_hydrolase_fold"/>
</dbReference>
<keyword evidence="2" id="KW-0732">Signal</keyword>
<proteinExistence type="predicted"/>
<accession>A0ABU9E728</accession>
<evidence type="ECO:0000259" key="3">
    <source>
        <dbReference type="Pfam" id="PF00326"/>
    </source>
</evidence>
<dbReference type="PANTHER" id="PTHR11731">
    <property type="entry name" value="PROTEASE FAMILY S9B,C DIPEPTIDYL-PEPTIDASE IV-RELATED"/>
    <property type="match status" value="1"/>
</dbReference>
<dbReference type="Pfam" id="PF00326">
    <property type="entry name" value="Peptidase_S9"/>
    <property type="match status" value="1"/>
</dbReference>